<proteinExistence type="predicted"/>
<name>A0A6A5BKM7_NAEFO</name>
<evidence type="ECO:0000256" key="1">
    <source>
        <dbReference type="SAM" id="Coils"/>
    </source>
</evidence>
<evidence type="ECO:0000256" key="2">
    <source>
        <dbReference type="SAM" id="MobiDB-lite"/>
    </source>
</evidence>
<organism evidence="3 4">
    <name type="scientific">Naegleria fowleri</name>
    <name type="common">Brain eating amoeba</name>
    <dbReference type="NCBI Taxonomy" id="5763"/>
    <lineage>
        <taxon>Eukaryota</taxon>
        <taxon>Discoba</taxon>
        <taxon>Heterolobosea</taxon>
        <taxon>Tetramitia</taxon>
        <taxon>Eutetramitia</taxon>
        <taxon>Vahlkampfiidae</taxon>
        <taxon>Naegleria</taxon>
    </lineage>
</organism>
<dbReference type="Proteomes" id="UP000444721">
    <property type="component" value="Unassembled WGS sequence"/>
</dbReference>
<keyword evidence="4" id="KW-1185">Reference proteome</keyword>
<feature type="compositionally biased region" description="Polar residues" evidence="2">
    <location>
        <begin position="370"/>
        <end position="392"/>
    </location>
</feature>
<protein>
    <submittedName>
        <fullName evidence="3">Uncharacterized protein</fullName>
    </submittedName>
</protein>
<feature type="region of interest" description="Disordered" evidence="2">
    <location>
        <begin position="370"/>
        <end position="402"/>
    </location>
</feature>
<dbReference type="Pfam" id="PF09755">
    <property type="entry name" value="DUF2046"/>
    <property type="match status" value="1"/>
</dbReference>
<keyword evidence="1" id="KW-0175">Coiled coil</keyword>
<reference evidence="3 4" key="1">
    <citation type="journal article" date="2019" name="Sci. Rep.">
        <title>Nanopore sequencing improves the draft genome of the human pathogenic amoeba Naegleria fowleri.</title>
        <authorList>
            <person name="Liechti N."/>
            <person name="Schurch N."/>
            <person name="Bruggmann R."/>
            <person name="Wittwer M."/>
        </authorList>
    </citation>
    <scope>NUCLEOTIDE SEQUENCE [LARGE SCALE GENOMIC DNA]</scope>
    <source>
        <strain evidence="3 4">ATCC 30894</strain>
    </source>
</reference>
<dbReference type="InterPro" id="IPR019152">
    <property type="entry name" value="DUF2046"/>
</dbReference>
<feature type="region of interest" description="Disordered" evidence="2">
    <location>
        <begin position="255"/>
        <end position="349"/>
    </location>
</feature>
<dbReference type="AlphaFoldDB" id="A0A6A5BKM7"/>
<feature type="compositionally biased region" description="Low complexity" evidence="2">
    <location>
        <begin position="336"/>
        <end position="348"/>
    </location>
</feature>
<gene>
    <name evidence="3" type="ORF">FDP41_002373</name>
</gene>
<dbReference type="VEuPathDB" id="AmoebaDB:FDP41_002373"/>
<dbReference type="PANTHER" id="PTHR15276:SF0">
    <property type="entry name" value="COILED-COIL DOMAIN-CONTAINING PROTEIN 6"/>
    <property type="match status" value="1"/>
</dbReference>
<dbReference type="GeneID" id="68109591"/>
<dbReference type="PANTHER" id="PTHR15276">
    <property type="entry name" value="H4 D10S170 PROTEIN-RELATED"/>
    <property type="match status" value="1"/>
</dbReference>
<evidence type="ECO:0000313" key="4">
    <source>
        <dbReference type="Proteomes" id="UP000444721"/>
    </source>
</evidence>
<sequence>MSSNNQPTTSSSPSEVDVLKQRVKDLENENIKLKAKIEKLQNANANIQLQVEEEEELITNKLMKKLNRLKKEKETLAQQVEEEEELLTNTLQKQLEKLQQEKTFIENQLKQDKEYIVTKLRKQLEDVLAEKYQIEKQIEKERSEVLSGVQTILQNIKTDQSNKDVVQKLIEQVEILNREQRRLAHDSEKYRQKNLALLKEYSRLESENFILEQKILREKEKRKEIESQKLKDEFDLEISSEREFNQTIKNKSLPLVNDVERSRRSHSLPPSSQPPEIVSQLNLSQPPVTSPLRGSGLTPRGNSVGNIEPYISPRKPSFSPSKAIPHSYGIPIPGASDHSQLSGLSSSLPTNNHLMGSSFAERLSQIDPYQTNRGLYSTSPRLGSTSPGQSRNIEFVRQSPRR</sequence>
<dbReference type="EMBL" id="VFQX01000029">
    <property type="protein sequence ID" value="KAF0978553.1"/>
    <property type="molecule type" value="Genomic_DNA"/>
</dbReference>
<dbReference type="VEuPathDB" id="AmoebaDB:NfTy_042150"/>
<dbReference type="OrthoDB" id="10392849at2759"/>
<dbReference type="RefSeq" id="XP_044563266.1">
    <property type="nucleotide sequence ID" value="XM_044705560.1"/>
</dbReference>
<accession>A0A6A5BKM7</accession>
<feature type="coiled-coil region" evidence="1">
    <location>
        <begin position="16"/>
        <end position="233"/>
    </location>
</feature>
<evidence type="ECO:0000313" key="3">
    <source>
        <dbReference type="EMBL" id="KAF0978553.1"/>
    </source>
</evidence>
<comment type="caution">
    <text evidence="3">The sequence shown here is derived from an EMBL/GenBank/DDBJ whole genome shotgun (WGS) entry which is preliminary data.</text>
</comment>
<dbReference type="VEuPathDB" id="AmoebaDB:NF0007330"/>